<sequence>MDHVVTCFVRNRGEVLLTRRSDRAETYAGRWAGVSGYVEEDNEEAEFDARRELREETGFGGTSLRLVRIGETLAVDDEEGSFVVHPFLFESTTREVRPNEELAAVEWADPTAIRDRETVPRLWETWRRVAPRVDDVREDRTNGSAWISARALEVLRDAAVDADDWESVAAVGRELRDARPSMAAVANRVNRVLATAERRPEAVAAAAVRALSAAHAANEASSATLVDRLRDAGATGVATLSRSGTVCECLREFGPDSVLVAESRPEREGVDVAEAMAEETAAAVTLTTEAAFPAALADGSVAPDAVVVGADAVLPDGSVVNKTGTTGLALAAREAGVPVYVVAARDKVRPTGDERVVTESSPAEAVYDGEEDVDVFAPTFERVPGRLVDGLATEDGLLDGDDARRVAAEHAEHAAWDGRGGSGE</sequence>
<gene>
    <name evidence="3" type="ORF">NDI79_07440</name>
</gene>
<dbReference type="SUPFAM" id="SSF100950">
    <property type="entry name" value="NagB/RpiA/CoA transferase-like"/>
    <property type="match status" value="1"/>
</dbReference>
<dbReference type="Proteomes" id="UP001254813">
    <property type="component" value="Unassembled WGS sequence"/>
</dbReference>
<dbReference type="Gene3D" id="3.90.79.10">
    <property type="entry name" value="Nucleoside Triphosphate Pyrophosphohydrolase"/>
    <property type="match status" value="1"/>
</dbReference>
<proteinExistence type="inferred from homology"/>
<dbReference type="Pfam" id="PF01008">
    <property type="entry name" value="IF-2B"/>
    <property type="match status" value="1"/>
</dbReference>
<name>A0ABU2FZN0_9EURY</name>
<dbReference type="InterPro" id="IPR000086">
    <property type="entry name" value="NUDIX_hydrolase_dom"/>
</dbReference>
<dbReference type="Pfam" id="PF00293">
    <property type="entry name" value="NUDIX"/>
    <property type="match status" value="1"/>
</dbReference>
<evidence type="ECO:0000256" key="1">
    <source>
        <dbReference type="RuleBase" id="RU003814"/>
    </source>
</evidence>
<organism evidence="3 4">
    <name type="scientific">Halogeometricum luteum</name>
    <dbReference type="NCBI Taxonomy" id="2950537"/>
    <lineage>
        <taxon>Archaea</taxon>
        <taxon>Methanobacteriati</taxon>
        <taxon>Methanobacteriota</taxon>
        <taxon>Stenosarchaea group</taxon>
        <taxon>Halobacteria</taxon>
        <taxon>Halobacteriales</taxon>
        <taxon>Haloferacaceae</taxon>
        <taxon>Halogeometricum</taxon>
    </lineage>
</organism>
<comment type="similarity">
    <text evidence="1">Belongs to the eIF-2B alpha/beta/delta subunits family.</text>
</comment>
<keyword evidence="4" id="KW-1185">Reference proteome</keyword>
<protein>
    <submittedName>
        <fullName evidence="3">NUDIX domain-containing protein</fullName>
    </submittedName>
</protein>
<dbReference type="EMBL" id="JAMQOQ010000002">
    <property type="protein sequence ID" value="MDS0294001.1"/>
    <property type="molecule type" value="Genomic_DNA"/>
</dbReference>
<feature type="domain" description="Nudix hydrolase" evidence="2">
    <location>
        <begin position="1"/>
        <end position="135"/>
    </location>
</feature>
<dbReference type="InterPro" id="IPR037171">
    <property type="entry name" value="NagB/RpiA_transferase-like"/>
</dbReference>
<evidence type="ECO:0000313" key="3">
    <source>
        <dbReference type="EMBL" id="MDS0294001.1"/>
    </source>
</evidence>
<evidence type="ECO:0000313" key="4">
    <source>
        <dbReference type="Proteomes" id="UP001254813"/>
    </source>
</evidence>
<dbReference type="PANTHER" id="PTHR43475">
    <property type="entry name" value="METHYLTHIORIBOSE-1-PHOSPHATE ISOMERASE"/>
    <property type="match status" value="1"/>
</dbReference>
<dbReference type="Gene3D" id="3.40.50.10470">
    <property type="entry name" value="Translation initiation factor eif-2b, domain 2"/>
    <property type="match status" value="1"/>
</dbReference>
<accession>A0ABU2FZN0</accession>
<dbReference type="InterPro" id="IPR042529">
    <property type="entry name" value="IF_2B-like_C"/>
</dbReference>
<dbReference type="PROSITE" id="PS51462">
    <property type="entry name" value="NUDIX"/>
    <property type="match status" value="1"/>
</dbReference>
<dbReference type="InterPro" id="IPR015797">
    <property type="entry name" value="NUDIX_hydrolase-like_dom_sf"/>
</dbReference>
<dbReference type="SUPFAM" id="SSF55811">
    <property type="entry name" value="Nudix"/>
    <property type="match status" value="1"/>
</dbReference>
<dbReference type="InterPro" id="IPR000649">
    <property type="entry name" value="IF-2B-related"/>
</dbReference>
<evidence type="ECO:0000259" key="2">
    <source>
        <dbReference type="PROSITE" id="PS51462"/>
    </source>
</evidence>
<dbReference type="PANTHER" id="PTHR43475:SF3">
    <property type="entry name" value="TRANSLATION INITIATION FACTOR EIF-2B SUBUNIT FAMILY PROTEIN (AFU_ORTHOLOGUE AFUA_2G14290)"/>
    <property type="match status" value="1"/>
</dbReference>
<dbReference type="RefSeq" id="WP_310927855.1">
    <property type="nucleotide sequence ID" value="NZ_JAMQOQ010000002.1"/>
</dbReference>
<reference evidence="3 4" key="1">
    <citation type="submission" date="2022-06" db="EMBL/GenBank/DDBJ databases">
        <title>Halogeometricum sp. a new haloarchaeum isolate from saline soil.</title>
        <authorList>
            <person name="Strakova D."/>
            <person name="Galisteo C."/>
            <person name="Sanchez-Porro C."/>
            <person name="Ventosa A."/>
        </authorList>
    </citation>
    <scope>NUCLEOTIDE SEQUENCE [LARGE SCALE GENOMIC DNA]</scope>
    <source>
        <strain evidence="4">S3BR25-2</strain>
    </source>
</reference>
<comment type="caution">
    <text evidence="3">The sequence shown here is derived from an EMBL/GenBank/DDBJ whole genome shotgun (WGS) entry which is preliminary data.</text>
</comment>